<dbReference type="AlphaFoldDB" id="A0A9Q4B4T7"/>
<organism evidence="4 5">
    <name type="scientific">Salipaludibacillus agaradhaerens</name>
    <name type="common">Bacillus agaradhaerens</name>
    <dbReference type="NCBI Taxonomy" id="76935"/>
    <lineage>
        <taxon>Bacteria</taxon>
        <taxon>Bacillati</taxon>
        <taxon>Bacillota</taxon>
        <taxon>Bacilli</taxon>
        <taxon>Bacillales</taxon>
        <taxon>Bacillaceae</taxon>
    </lineage>
</organism>
<keyword evidence="5" id="KW-1185">Reference proteome</keyword>
<comment type="caution">
    <text evidence="4">The sequence shown here is derived from an EMBL/GenBank/DDBJ whole genome shotgun (WGS) entry which is preliminary data.</text>
</comment>
<dbReference type="PROSITE" id="PS50937">
    <property type="entry name" value="HTH_MERR_2"/>
    <property type="match status" value="1"/>
</dbReference>
<gene>
    <name evidence="4" type="ORF">HXA33_17360</name>
</gene>
<dbReference type="CDD" id="cd01109">
    <property type="entry name" value="HTH_YyaN"/>
    <property type="match status" value="1"/>
</dbReference>
<feature type="domain" description="HTH merR-type" evidence="3">
    <location>
        <begin position="10"/>
        <end position="79"/>
    </location>
</feature>
<evidence type="ECO:0000313" key="5">
    <source>
        <dbReference type="Proteomes" id="UP001057753"/>
    </source>
</evidence>
<dbReference type="InterPro" id="IPR047057">
    <property type="entry name" value="MerR_fam"/>
</dbReference>
<feature type="coiled-coil region" evidence="2">
    <location>
        <begin position="91"/>
        <end position="118"/>
    </location>
</feature>
<dbReference type="SMART" id="SM00422">
    <property type="entry name" value="HTH_MERR"/>
    <property type="match status" value="1"/>
</dbReference>
<dbReference type="Gene3D" id="1.10.1660.10">
    <property type="match status" value="1"/>
</dbReference>
<keyword evidence="2" id="KW-0175">Coiled coil</keyword>
<dbReference type="GO" id="GO:0003700">
    <property type="term" value="F:DNA-binding transcription factor activity"/>
    <property type="evidence" value="ECO:0007669"/>
    <property type="project" value="InterPro"/>
</dbReference>
<dbReference type="PANTHER" id="PTHR30204:SF98">
    <property type="entry name" value="HTH-TYPE TRANSCRIPTIONAL REGULATOR ADHR"/>
    <property type="match status" value="1"/>
</dbReference>
<accession>A0A9Q4B4T7</accession>
<reference evidence="4" key="1">
    <citation type="submission" date="2020-06" db="EMBL/GenBank/DDBJ databases">
        <title>Insight into the genomes of haloalkaliphilic bacilli from Kenyan soda lakes.</title>
        <authorList>
            <person name="Mwirichia R."/>
            <person name="Villamizar G.C."/>
            <person name="Poehlein A."/>
            <person name="Mugweru J."/>
            <person name="Kipnyargis A."/>
            <person name="Kiplimo D."/>
            <person name="Orwa P."/>
            <person name="Daniel R."/>
        </authorList>
    </citation>
    <scope>NUCLEOTIDE SEQUENCE</scope>
    <source>
        <strain evidence="4">B1096_S55</strain>
    </source>
</reference>
<evidence type="ECO:0000256" key="1">
    <source>
        <dbReference type="ARBA" id="ARBA00023125"/>
    </source>
</evidence>
<dbReference type="PROSITE" id="PS00552">
    <property type="entry name" value="HTH_MERR_1"/>
    <property type="match status" value="1"/>
</dbReference>
<evidence type="ECO:0000313" key="4">
    <source>
        <dbReference type="EMBL" id="MCR6098301.1"/>
    </source>
</evidence>
<dbReference type="EMBL" id="JABXYM010000001">
    <property type="protein sequence ID" value="MCR6098301.1"/>
    <property type="molecule type" value="Genomic_DNA"/>
</dbReference>
<protein>
    <submittedName>
        <fullName evidence="4">MerR family transcriptional regulator</fullName>
    </submittedName>
</protein>
<sequence length="128" mass="15210">MKLIQKGGWHLKIGQLAKETGLSIHTLRYYEKEGILPPVKRNEKGIRIYDYEDVEWIKFARCLREAGMGITEMKKFAQLTQQGEKSKNERINLLRQRNTHLKNQIKELTRYMELINRKIDLYSLSTED</sequence>
<dbReference type="InterPro" id="IPR000551">
    <property type="entry name" value="MerR-type_HTH_dom"/>
</dbReference>
<name>A0A9Q4B4T7_SALAG</name>
<dbReference type="PANTHER" id="PTHR30204">
    <property type="entry name" value="REDOX-CYCLING DRUG-SENSING TRANSCRIPTIONAL ACTIVATOR SOXR"/>
    <property type="match status" value="1"/>
</dbReference>
<evidence type="ECO:0000256" key="2">
    <source>
        <dbReference type="SAM" id="Coils"/>
    </source>
</evidence>
<dbReference type="SUPFAM" id="SSF46955">
    <property type="entry name" value="Putative DNA-binding domain"/>
    <property type="match status" value="1"/>
</dbReference>
<dbReference type="GO" id="GO:0003677">
    <property type="term" value="F:DNA binding"/>
    <property type="evidence" value="ECO:0007669"/>
    <property type="project" value="UniProtKB-KW"/>
</dbReference>
<keyword evidence="1" id="KW-0238">DNA-binding</keyword>
<dbReference type="InterPro" id="IPR009061">
    <property type="entry name" value="DNA-bd_dom_put_sf"/>
</dbReference>
<proteinExistence type="predicted"/>
<evidence type="ECO:0000259" key="3">
    <source>
        <dbReference type="PROSITE" id="PS50937"/>
    </source>
</evidence>
<dbReference type="Proteomes" id="UP001057753">
    <property type="component" value="Unassembled WGS sequence"/>
</dbReference>
<dbReference type="Pfam" id="PF13411">
    <property type="entry name" value="MerR_1"/>
    <property type="match status" value="1"/>
</dbReference>
<dbReference type="PRINTS" id="PR00040">
    <property type="entry name" value="HTHMERR"/>
</dbReference>